<name>A0A1F7UNT5_9BACT</name>
<keyword evidence="5 7" id="KW-0238">DNA-binding</keyword>
<proteinExistence type="inferred from homology"/>
<comment type="cofactor">
    <cofactor evidence="7">
        <name>Zn(2+)</name>
        <dbReference type="ChEBI" id="CHEBI:29105"/>
    </cofactor>
    <text evidence="7">Binds 1 zinc ion.</text>
</comment>
<evidence type="ECO:0000256" key="3">
    <source>
        <dbReference type="ARBA" id="ARBA00022840"/>
    </source>
</evidence>
<dbReference type="AlphaFoldDB" id="A0A1F7UNT5"/>
<dbReference type="Pfam" id="PF03477">
    <property type="entry name" value="ATP-cone"/>
    <property type="match status" value="1"/>
</dbReference>
<dbReference type="HAMAP" id="MF_00440">
    <property type="entry name" value="NrdR"/>
    <property type="match status" value="1"/>
</dbReference>
<dbReference type="GO" id="GO:0005524">
    <property type="term" value="F:ATP binding"/>
    <property type="evidence" value="ECO:0007669"/>
    <property type="project" value="UniProtKB-UniRule"/>
</dbReference>
<dbReference type="EMBL" id="MGEH01000011">
    <property type="protein sequence ID" value="OGL79368.1"/>
    <property type="molecule type" value="Genomic_DNA"/>
</dbReference>
<dbReference type="GO" id="GO:0008270">
    <property type="term" value="F:zinc ion binding"/>
    <property type="evidence" value="ECO:0007669"/>
    <property type="project" value="UniProtKB-UniRule"/>
</dbReference>
<keyword evidence="2 7" id="KW-0547">Nucleotide-binding</keyword>
<organism evidence="9 10">
    <name type="scientific">Candidatus Uhrbacteria bacterium RIFCSPHIGHO2_12_FULL_60_25</name>
    <dbReference type="NCBI Taxonomy" id="1802399"/>
    <lineage>
        <taxon>Bacteria</taxon>
        <taxon>Candidatus Uhriibacteriota</taxon>
    </lineage>
</organism>
<dbReference type="InterPro" id="IPR005144">
    <property type="entry name" value="ATP-cone_dom"/>
</dbReference>
<dbReference type="Pfam" id="PF22811">
    <property type="entry name" value="Zn_ribbon_NrdR"/>
    <property type="match status" value="1"/>
</dbReference>
<evidence type="ECO:0000256" key="2">
    <source>
        <dbReference type="ARBA" id="ARBA00022741"/>
    </source>
</evidence>
<sequence length="164" mass="19123">MHCPVCSHDDTRVVDSRISAEGDAIRRRRECDKCGFRFSTLEEVELLDLVVVKRDGSREAYSREKLERGLKKALEKRPVTDASFRSLVHAVEREIQRRNADQLTSEDVGEIVMDQLKEFDTVAYIRFASVYRQFEDAQTFQKELEGLLRSSSDPKRRGKKKNRR</sequence>
<evidence type="ECO:0000256" key="4">
    <source>
        <dbReference type="ARBA" id="ARBA00023015"/>
    </source>
</evidence>
<comment type="caution">
    <text evidence="9">The sequence shown here is derived from an EMBL/GenBank/DDBJ whole genome shotgun (WGS) entry which is preliminary data.</text>
</comment>
<keyword evidence="7" id="KW-0863">Zinc-finger</keyword>
<gene>
    <name evidence="7" type="primary">nrdR</name>
    <name evidence="9" type="ORF">A3E39_04070</name>
</gene>
<keyword evidence="7" id="KW-0479">Metal-binding</keyword>
<keyword evidence="3 7" id="KW-0067">ATP-binding</keyword>
<evidence type="ECO:0000256" key="1">
    <source>
        <dbReference type="ARBA" id="ARBA00022491"/>
    </source>
</evidence>
<dbReference type="InterPro" id="IPR003796">
    <property type="entry name" value="RNR_NrdR-like"/>
</dbReference>
<evidence type="ECO:0000313" key="9">
    <source>
        <dbReference type="EMBL" id="OGL79368.1"/>
    </source>
</evidence>
<evidence type="ECO:0000259" key="8">
    <source>
        <dbReference type="PROSITE" id="PS51161"/>
    </source>
</evidence>
<feature type="zinc finger region" evidence="7">
    <location>
        <begin position="3"/>
        <end position="34"/>
    </location>
</feature>
<reference evidence="9 10" key="1">
    <citation type="journal article" date="2016" name="Nat. Commun.">
        <title>Thousands of microbial genomes shed light on interconnected biogeochemical processes in an aquifer system.</title>
        <authorList>
            <person name="Anantharaman K."/>
            <person name="Brown C.T."/>
            <person name="Hug L.A."/>
            <person name="Sharon I."/>
            <person name="Castelle C.J."/>
            <person name="Probst A.J."/>
            <person name="Thomas B.C."/>
            <person name="Singh A."/>
            <person name="Wilkins M.J."/>
            <person name="Karaoz U."/>
            <person name="Brodie E.L."/>
            <person name="Williams K.H."/>
            <person name="Hubbard S.S."/>
            <person name="Banfield J.F."/>
        </authorList>
    </citation>
    <scope>NUCLEOTIDE SEQUENCE [LARGE SCALE GENOMIC DNA]</scope>
</reference>
<dbReference type="PANTHER" id="PTHR30455">
    <property type="entry name" value="TRANSCRIPTIONAL REPRESSOR NRDR"/>
    <property type="match status" value="1"/>
</dbReference>
<comment type="function">
    <text evidence="7">Negatively regulates transcription of bacterial ribonucleotide reductase nrd genes and operons by binding to NrdR-boxes.</text>
</comment>
<accession>A0A1F7UNT5</accession>
<protein>
    <recommendedName>
        <fullName evidence="7">Transcriptional repressor NrdR</fullName>
    </recommendedName>
</protein>
<keyword evidence="1 7" id="KW-0678">Repressor</keyword>
<dbReference type="InterPro" id="IPR055173">
    <property type="entry name" value="NrdR-like_N"/>
</dbReference>
<keyword evidence="4 7" id="KW-0805">Transcription regulation</keyword>
<dbReference type="PROSITE" id="PS51161">
    <property type="entry name" value="ATP_CONE"/>
    <property type="match status" value="1"/>
</dbReference>
<dbReference type="GO" id="GO:0045892">
    <property type="term" value="P:negative regulation of DNA-templated transcription"/>
    <property type="evidence" value="ECO:0007669"/>
    <property type="project" value="UniProtKB-UniRule"/>
</dbReference>
<evidence type="ECO:0000313" key="10">
    <source>
        <dbReference type="Proteomes" id="UP000176603"/>
    </source>
</evidence>
<keyword evidence="6 7" id="KW-0804">Transcription</keyword>
<keyword evidence="7" id="KW-0862">Zinc</keyword>
<dbReference type="Proteomes" id="UP000176603">
    <property type="component" value="Unassembled WGS sequence"/>
</dbReference>
<evidence type="ECO:0000256" key="6">
    <source>
        <dbReference type="ARBA" id="ARBA00023163"/>
    </source>
</evidence>
<dbReference type="PANTHER" id="PTHR30455:SF2">
    <property type="entry name" value="TRANSCRIPTIONAL REPRESSOR NRDR"/>
    <property type="match status" value="1"/>
</dbReference>
<feature type="domain" description="ATP-cone" evidence="8">
    <location>
        <begin position="49"/>
        <end position="139"/>
    </location>
</feature>
<comment type="similarity">
    <text evidence="7">Belongs to the NrdR family.</text>
</comment>
<evidence type="ECO:0000256" key="5">
    <source>
        <dbReference type="ARBA" id="ARBA00023125"/>
    </source>
</evidence>
<dbReference type="NCBIfam" id="TIGR00244">
    <property type="entry name" value="transcriptional regulator NrdR"/>
    <property type="match status" value="1"/>
</dbReference>
<dbReference type="STRING" id="1802399.A3E39_04070"/>
<dbReference type="GO" id="GO:0003677">
    <property type="term" value="F:DNA binding"/>
    <property type="evidence" value="ECO:0007669"/>
    <property type="project" value="UniProtKB-KW"/>
</dbReference>
<evidence type="ECO:0000256" key="7">
    <source>
        <dbReference type="HAMAP-Rule" id="MF_00440"/>
    </source>
</evidence>